<comment type="caution">
    <text evidence="7">The sequence shown here is derived from an EMBL/GenBank/DDBJ whole genome shotgun (WGS) entry which is preliminary data.</text>
</comment>
<dbReference type="InterPro" id="IPR007244">
    <property type="entry name" value="Naa35_N"/>
</dbReference>
<reference evidence="7 8" key="1">
    <citation type="submission" date="2019-07" db="EMBL/GenBank/DDBJ databases">
        <title>Genomics analysis of Aphanomyces spp. identifies a new class of oomycete effector associated with host adaptation.</title>
        <authorList>
            <person name="Gaulin E."/>
        </authorList>
    </citation>
    <scope>NUCLEOTIDE SEQUENCE [LARGE SCALE GENOMIC DNA]</scope>
    <source>
        <strain evidence="7 8">ATCC 201684</strain>
    </source>
</reference>
<comment type="similarity">
    <text evidence="2">Belongs to the MAK10 family.</text>
</comment>
<evidence type="ECO:0000259" key="5">
    <source>
        <dbReference type="Pfam" id="PF04112"/>
    </source>
</evidence>
<dbReference type="InterPro" id="IPR057983">
    <property type="entry name" value="NAA35-like_N"/>
</dbReference>
<gene>
    <name evidence="7" type="ORF">Ae201684_013865</name>
</gene>
<dbReference type="PANTHER" id="PTHR21373:SF0">
    <property type="entry name" value="N-ALPHA-ACETYLTRANSFERASE 35, NATC AUXILIARY SUBUNIT"/>
    <property type="match status" value="1"/>
</dbReference>
<dbReference type="Pfam" id="PF25789">
    <property type="entry name" value="TPR_NAA35"/>
    <property type="match status" value="1"/>
</dbReference>
<comment type="subcellular location">
    <subcellularLocation>
        <location evidence="1">Cytoplasm</location>
    </subcellularLocation>
</comment>
<dbReference type="VEuPathDB" id="FungiDB:AeMF1_003382"/>
<dbReference type="AlphaFoldDB" id="A0A6G0WLX2"/>
<evidence type="ECO:0000256" key="1">
    <source>
        <dbReference type="ARBA" id="ARBA00004496"/>
    </source>
</evidence>
<evidence type="ECO:0000256" key="4">
    <source>
        <dbReference type="SAM" id="MobiDB-lite"/>
    </source>
</evidence>
<evidence type="ECO:0000259" key="6">
    <source>
        <dbReference type="Pfam" id="PF25789"/>
    </source>
</evidence>
<organism evidence="7 8">
    <name type="scientific">Aphanomyces euteiches</name>
    <dbReference type="NCBI Taxonomy" id="100861"/>
    <lineage>
        <taxon>Eukaryota</taxon>
        <taxon>Sar</taxon>
        <taxon>Stramenopiles</taxon>
        <taxon>Oomycota</taxon>
        <taxon>Saprolegniomycetes</taxon>
        <taxon>Saprolegniales</taxon>
        <taxon>Verrucalvaceae</taxon>
        <taxon>Aphanomyces</taxon>
    </lineage>
</organism>
<keyword evidence="3" id="KW-0963">Cytoplasm</keyword>
<feature type="domain" description="NAA35-like TPR repeats" evidence="6">
    <location>
        <begin position="346"/>
        <end position="765"/>
    </location>
</feature>
<dbReference type="PANTHER" id="PTHR21373">
    <property type="entry name" value="GLUCOSE REPRESSIBLE PROTEIN MAK10"/>
    <property type="match status" value="1"/>
</dbReference>
<sequence>MARTPEEEWRDLNAATWEDVTPVFKSATEALSLGQLVHVAGFSYFDSMSALELMDPKMDSGMLAPDQAILTVEERLERGTIPLTFSSAGDLVATLDRIEQCEVAWRNGQPMAQSLLTCLYFHPCVTEALLSAPPTSLGTTKSDTLGIVFRAYLCLALKSIMIQRFAILRADVYEEEDFAPLSSDISLGDAVGEDKVITWLELADKRLDALTSKSKNKKKASSSFEALDSNPSIALDFATLFQSRLHYRRHFYSGLTHLGTAEAPDLEAAAKSFTAALDGLRAIDTEHLEVDAVCFSGKFLGFDNDMGRVLASTMPPRETQLDSKADCLKANIHLCEHLVVACSPGQNLSDMDELRAFLAHLSALRPNILVRSYVVLFLYIDKKMYGRYNFMDWLADSMTLTGVPSVLLSTQEGIQFSTRCIEAVYESLKCHLHNRPRQRHRLELLLDEWVLLQIEAASIDDKFVTEMAIPKTSYPRYFTSWALDQTCALMTQYLGLGFELDLYAPDEFTTIFWYMDYLLGSRIHNLTNAWSFVDKLKSMDKSIGNKAASSAAPTSTGTSSKKKKKGAKGSVNANADDNTSDPIKEKFSWGISLLEVHRAVTRALFQYAIGLHLDGLLPSRETAYGTASIRFQHRFKSFARLQVPAPLSYADLVKNCDFSKYDASVIFQSSDECFKLARTKIDQALAMVAASPTERERVVPELKALTKVCITNGVYLNQYSKQSKGRGAKTGGVVGGLNDLSLENTSSPSASKLHIAFDIHPQYPTLQVKPTTS</sequence>
<evidence type="ECO:0000256" key="3">
    <source>
        <dbReference type="ARBA" id="ARBA00022490"/>
    </source>
</evidence>
<dbReference type="EMBL" id="VJMJ01000179">
    <property type="protein sequence ID" value="KAF0728314.1"/>
    <property type="molecule type" value="Genomic_DNA"/>
</dbReference>
<feature type="compositionally biased region" description="Low complexity" evidence="4">
    <location>
        <begin position="546"/>
        <end position="559"/>
    </location>
</feature>
<name>A0A6G0WLX2_9STRA</name>
<protein>
    <submittedName>
        <fullName evidence="7">Uncharacterized protein</fullName>
    </submittedName>
</protein>
<accession>A0A6G0WLX2</accession>
<feature type="domain" description="NAA35-like N-terminal" evidence="5">
    <location>
        <begin position="34"/>
        <end position="197"/>
    </location>
</feature>
<dbReference type="Pfam" id="PF04112">
    <property type="entry name" value="Mak10"/>
    <property type="match status" value="1"/>
</dbReference>
<keyword evidence="8" id="KW-1185">Reference proteome</keyword>
<dbReference type="Proteomes" id="UP000481153">
    <property type="component" value="Unassembled WGS sequence"/>
</dbReference>
<evidence type="ECO:0000313" key="7">
    <source>
        <dbReference type="EMBL" id="KAF0728314.1"/>
    </source>
</evidence>
<evidence type="ECO:0000313" key="8">
    <source>
        <dbReference type="Proteomes" id="UP000481153"/>
    </source>
</evidence>
<evidence type="ECO:0000256" key="2">
    <source>
        <dbReference type="ARBA" id="ARBA00006289"/>
    </source>
</evidence>
<dbReference type="InterPro" id="IPR057982">
    <property type="entry name" value="TPR_NAA35"/>
</dbReference>
<dbReference type="GO" id="GO:0031417">
    <property type="term" value="C:NatC complex"/>
    <property type="evidence" value="ECO:0007669"/>
    <property type="project" value="InterPro"/>
</dbReference>
<proteinExistence type="inferred from homology"/>
<feature type="region of interest" description="Disordered" evidence="4">
    <location>
        <begin position="546"/>
        <end position="577"/>
    </location>
</feature>